<reference evidence="1" key="1">
    <citation type="submission" date="2023-02" db="EMBL/GenBank/DDBJ databases">
        <title>Description of Herbaspirillum huttiense subsp. nephrolepsisexaltata and Herbaspirillum huttiense subsp. lycopersicon.</title>
        <authorList>
            <person name="Poudel M."/>
            <person name="Sharma A."/>
            <person name="Goss E."/>
            <person name="Tapia J.H."/>
            <person name="Harmon C.M."/>
            <person name="Jones J.B."/>
        </authorList>
    </citation>
    <scope>NUCLEOTIDE SEQUENCE</scope>
    <source>
        <strain evidence="1">NC40101</strain>
    </source>
</reference>
<dbReference type="EMBL" id="JAVRAA010000005">
    <property type="protein sequence ID" value="MDT0337598.1"/>
    <property type="molecule type" value="Genomic_DNA"/>
</dbReference>
<comment type="caution">
    <text evidence="1">The sequence shown here is derived from an EMBL/GenBank/DDBJ whole genome shotgun (WGS) entry which is preliminary data.</text>
</comment>
<dbReference type="AlphaFoldDB" id="A0AAE4G873"/>
<evidence type="ECO:0000313" key="1">
    <source>
        <dbReference type="EMBL" id="MDT0337598.1"/>
    </source>
</evidence>
<proteinExistence type="predicted"/>
<protein>
    <submittedName>
        <fullName evidence="1">Uncharacterized protein</fullName>
    </submittedName>
</protein>
<name>A0AAE4G873_9BURK</name>
<gene>
    <name evidence="1" type="ORF">RJN63_12210</name>
</gene>
<accession>A0AAE4G873</accession>
<organism evidence="1">
    <name type="scientific">Herbaspirillum huttiense subsp. nephrolepidis</name>
    <dbReference type="NCBI Taxonomy" id="3075126"/>
    <lineage>
        <taxon>Bacteria</taxon>
        <taxon>Pseudomonadati</taxon>
        <taxon>Pseudomonadota</taxon>
        <taxon>Betaproteobacteria</taxon>
        <taxon>Burkholderiales</taxon>
        <taxon>Oxalobacteraceae</taxon>
        <taxon>Herbaspirillum</taxon>
    </lineage>
</organism>
<dbReference type="RefSeq" id="WP_284078325.1">
    <property type="nucleotide sequence ID" value="NZ_JAVLSM010000007.1"/>
</dbReference>
<sequence>MLFYINVARGFVATPDGLISANLRKAHPYKSFKAADDAAKALFGNGAGYGITANCIGQPEEWLRLQLPILPQADAYVDDAPKAGAYEGYSSTGTAVYGTRAGRQDLIAVAGSVLAAQVICAALEKARIES</sequence>